<evidence type="ECO:0000313" key="9">
    <source>
        <dbReference type="Proteomes" id="UP000574133"/>
    </source>
</evidence>
<dbReference type="SUPFAM" id="SSF49503">
    <property type="entry name" value="Cupredoxins"/>
    <property type="match status" value="1"/>
</dbReference>
<gene>
    <name evidence="8" type="ORF">H4Q31_05105</name>
</gene>
<dbReference type="GO" id="GO:0005507">
    <property type="term" value="F:copper ion binding"/>
    <property type="evidence" value="ECO:0007669"/>
    <property type="project" value="InterPro"/>
</dbReference>
<dbReference type="RefSeq" id="WP_185178060.1">
    <property type="nucleotide sequence ID" value="NZ_CBCSEP010000003.1"/>
</dbReference>
<dbReference type="AlphaFoldDB" id="A0A841T9K6"/>
<dbReference type="CDD" id="cd13913">
    <property type="entry name" value="ba3_CcO_II_C"/>
    <property type="match status" value="1"/>
</dbReference>
<dbReference type="InterPro" id="IPR008972">
    <property type="entry name" value="Cupredoxin"/>
</dbReference>
<keyword evidence="2" id="KW-0479">Metal-binding</keyword>
<keyword evidence="3" id="KW-0186">Copper</keyword>
<evidence type="ECO:0000256" key="4">
    <source>
        <dbReference type="ARBA" id="ARBA00024688"/>
    </source>
</evidence>
<evidence type="ECO:0000256" key="2">
    <source>
        <dbReference type="ARBA" id="ARBA00022723"/>
    </source>
</evidence>
<keyword evidence="9" id="KW-1185">Reference proteome</keyword>
<dbReference type="PROSITE" id="PS50857">
    <property type="entry name" value="COX2_CUA"/>
    <property type="match status" value="1"/>
</dbReference>
<dbReference type="GO" id="GO:0016020">
    <property type="term" value="C:membrane"/>
    <property type="evidence" value="ECO:0007669"/>
    <property type="project" value="InterPro"/>
</dbReference>
<comment type="caution">
    <text evidence="8">The sequence shown here is derived from an EMBL/GenBank/DDBJ whole genome shotgun (WGS) entry which is preliminary data.</text>
</comment>
<dbReference type="InterPro" id="IPR001505">
    <property type="entry name" value="Copper_CuA"/>
</dbReference>
<dbReference type="Proteomes" id="UP000574133">
    <property type="component" value="Unassembled WGS sequence"/>
</dbReference>
<feature type="domain" description="Cytochrome oxidase subunit II copper A binding" evidence="7">
    <location>
        <begin position="62"/>
        <end position="159"/>
    </location>
</feature>
<dbReference type="Pfam" id="PF00116">
    <property type="entry name" value="COX2"/>
    <property type="match status" value="1"/>
</dbReference>
<evidence type="ECO:0000313" key="8">
    <source>
        <dbReference type="EMBL" id="MBB6676705.1"/>
    </source>
</evidence>
<dbReference type="PANTHER" id="PTHR42838">
    <property type="entry name" value="CYTOCHROME C OXIDASE SUBUNIT II"/>
    <property type="match status" value="1"/>
</dbReference>
<dbReference type="Gene3D" id="2.60.40.420">
    <property type="entry name" value="Cupredoxins - blue copper proteins"/>
    <property type="match status" value="1"/>
</dbReference>
<dbReference type="InterPro" id="IPR051403">
    <property type="entry name" value="NosZ/Cyto_c_oxidase_sub2"/>
</dbReference>
<reference evidence="8 9" key="1">
    <citation type="submission" date="2020-08" db="EMBL/GenBank/DDBJ databases">
        <title>Cohnella phylogeny.</title>
        <authorList>
            <person name="Dunlap C."/>
        </authorList>
    </citation>
    <scope>NUCLEOTIDE SEQUENCE [LARGE SCALE GENOMIC DNA]</scope>
    <source>
        <strain evidence="8 9">DSM 103658</strain>
    </source>
</reference>
<name>A0A841T9K6_9BACL</name>
<comment type="catalytic activity">
    <reaction evidence="6">
        <text>4 Fe(II)-[cytochrome c] + O2 + 8 H(+)(in) = 4 Fe(III)-[cytochrome c] + 2 H2O + 4 H(+)(out)</text>
        <dbReference type="Rhea" id="RHEA:11436"/>
        <dbReference type="Rhea" id="RHEA-COMP:10350"/>
        <dbReference type="Rhea" id="RHEA-COMP:14399"/>
        <dbReference type="ChEBI" id="CHEBI:15377"/>
        <dbReference type="ChEBI" id="CHEBI:15378"/>
        <dbReference type="ChEBI" id="CHEBI:15379"/>
        <dbReference type="ChEBI" id="CHEBI:29033"/>
        <dbReference type="ChEBI" id="CHEBI:29034"/>
        <dbReference type="EC" id="7.1.1.9"/>
    </reaction>
</comment>
<dbReference type="PROSITE" id="PS00078">
    <property type="entry name" value="COX2"/>
    <property type="match status" value="1"/>
</dbReference>
<dbReference type="GO" id="GO:0004129">
    <property type="term" value="F:cytochrome-c oxidase activity"/>
    <property type="evidence" value="ECO:0007669"/>
    <property type="project" value="UniProtKB-EC"/>
</dbReference>
<dbReference type="InterPro" id="IPR034214">
    <property type="entry name" value="Ba3_CcO_II_C"/>
</dbReference>
<protein>
    <recommendedName>
        <fullName evidence="5">Cytochrome aa3 subunit 2</fullName>
    </recommendedName>
</protein>
<evidence type="ECO:0000256" key="3">
    <source>
        <dbReference type="ARBA" id="ARBA00023008"/>
    </source>
</evidence>
<evidence type="ECO:0000256" key="1">
    <source>
        <dbReference type="ARBA" id="ARBA00004196"/>
    </source>
</evidence>
<comment type="subcellular location">
    <subcellularLocation>
        <location evidence="1">Cell envelope</location>
    </subcellularLocation>
</comment>
<comment type="function">
    <text evidence="4">Subunits I and II form the functional core of the enzyme complex. Electrons originating in cytochrome c are transferred via heme a and Cu(A) to the binuclear center formed by heme a3 and Cu(B).</text>
</comment>
<evidence type="ECO:0000259" key="7">
    <source>
        <dbReference type="PROSITE" id="PS50857"/>
    </source>
</evidence>
<dbReference type="PANTHER" id="PTHR42838:SF2">
    <property type="entry name" value="NITROUS-OXIDE REDUCTASE"/>
    <property type="match status" value="1"/>
</dbReference>
<evidence type="ECO:0000256" key="5">
    <source>
        <dbReference type="ARBA" id="ARBA00031399"/>
    </source>
</evidence>
<accession>A0A841T9K6</accession>
<organism evidence="8 9">
    <name type="scientific">Cohnella lubricantis</name>
    <dbReference type="NCBI Taxonomy" id="2163172"/>
    <lineage>
        <taxon>Bacteria</taxon>
        <taxon>Bacillati</taxon>
        <taxon>Bacillota</taxon>
        <taxon>Bacilli</taxon>
        <taxon>Bacillales</taxon>
        <taxon>Paenibacillaceae</taxon>
        <taxon>Cohnella</taxon>
    </lineage>
</organism>
<proteinExistence type="predicted"/>
<dbReference type="GO" id="GO:0030313">
    <property type="term" value="C:cell envelope"/>
    <property type="evidence" value="ECO:0007669"/>
    <property type="project" value="UniProtKB-SubCell"/>
</dbReference>
<dbReference type="EMBL" id="JACJVN010000021">
    <property type="protein sequence ID" value="MBB6676705.1"/>
    <property type="molecule type" value="Genomic_DNA"/>
</dbReference>
<evidence type="ECO:0000256" key="6">
    <source>
        <dbReference type="ARBA" id="ARBA00047816"/>
    </source>
</evidence>
<dbReference type="InterPro" id="IPR002429">
    <property type="entry name" value="CcO_II-like_C"/>
</dbReference>
<sequence length="159" mass="17512">MHIHRLEKIWLTFGMAMLAVFLLILGLSAFTMGMDTPNSGHDHSVHAAKLSETPPFDHPAITQIGDREYEAVMTAWAFGYSPDQDQLVVPAGSTVHFSVTSSDVVHGFEIPGTNVNMMVLPGEVNHVSHKFDEPGEYLILCNEYCGIGHQAMFTKLIVT</sequence>